<gene>
    <name evidence="4" type="ORF">KBTEX_02555</name>
</gene>
<feature type="coiled-coil region" evidence="1">
    <location>
        <begin position="203"/>
        <end position="427"/>
    </location>
</feature>
<dbReference type="PANTHER" id="PTHR41259">
    <property type="entry name" value="DOUBLE-STRAND BREAK REPAIR RAD50 ATPASE, PUTATIVE-RELATED"/>
    <property type="match status" value="1"/>
</dbReference>
<feature type="coiled-coil region" evidence="1">
    <location>
        <begin position="685"/>
        <end position="745"/>
    </location>
</feature>
<name>A0A5B8RH61_9ZZZZ</name>
<feature type="domain" description="Rad50/SbcC-type AAA" evidence="3">
    <location>
        <begin position="6"/>
        <end position="53"/>
    </location>
</feature>
<dbReference type="Pfam" id="PF13476">
    <property type="entry name" value="AAA_23"/>
    <property type="match status" value="1"/>
</dbReference>
<keyword evidence="1" id="KW-0175">Coiled coil</keyword>
<sequence length="880" mass="95855">MEIRHLRIENFRHLVAPLEIGPLEDGLNVLGGDNEAGKSTVLQALRVALFDRHGLSGRAASELQPYGHRVGPEVTLAFTCGGDEYRLWKRFCQGAGARLEGPGGRWEGDAAEEALQSLLGFERPGRGATDARYQGVWGLLWVTQGTTFHAVDPAESARRSLGAVLEAEVGDVLGGAAGQRLLRHFTTERSRFWTSTGRPGKVLKDAEARVEALSAELAEVDGQLAEFDEAVNRLAREREELTALEDPEAAAERQRRLDTARAAHQRLEARRAERERLASALRVAEAEHQRHDAEWQERQKRIRELAELEQTLTAADMALADADARVSRAEAAEAEARAAHEAAGQAVTDARRAEAEAARARERLERERQLRDDRDALARAEEALEAARQTRASVADIAIQRGDVDELRGIEERLARAEARLEAGATRVDAEVSVPVSVSGAAEPVAEGQWRLTGEGVLALEGVGIVRVSPGGMDLVAAREARDEAREARRGVASRLGVDTAADAEAALQRRERALADAAASEKLAAAHAPDGVVALRERVQATAERIEALPAADDGVDLEGAAAALPARREAREAREREHADSGQRHGECRDALADCREARVAARTERDQQARRRDQLAAALAEARAGRDDDALYAALAAARQALETARDDLARADAAIAAEDPETVALQLKTAEAAVTRAHEERERTARAVRDLQVRLEALGQQGLGERRVELDTALAEARRERDRLQREAGAVKMVADELEAAASEARRTFLGPVMERLAPYLRMLMPDAELVLDDTLTLTGVRRGGQEEAFGDLSLGTREQLAILVRLAFADLVAERGEPVPVILDDALAFADEHRFEAMKLALARAAERHQVLVLTCRPRDYATLGAPLYRLERAL</sequence>
<organism evidence="4">
    <name type="scientific">uncultured organism</name>
    <dbReference type="NCBI Taxonomy" id="155900"/>
    <lineage>
        <taxon>unclassified sequences</taxon>
        <taxon>environmental samples</taxon>
    </lineage>
</organism>
<evidence type="ECO:0000313" key="4">
    <source>
        <dbReference type="EMBL" id="QEA06225.1"/>
    </source>
</evidence>
<dbReference type="AlphaFoldDB" id="A0A5B8RH61"/>
<evidence type="ECO:0000259" key="3">
    <source>
        <dbReference type="Pfam" id="PF13476"/>
    </source>
</evidence>
<dbReference type="EMBL" id="MN079131">
    <property type="protein sequence ID" value="QEA06225.1"/>
    <property type="molecule type" value="Genomic_DNA"/>
</dbReference>
<proteinExistence type="predicted"/>
<evidence type="ECO:0000256" key="2">
    <source>
        <dbReference type="SAM" id="MobiDB-lite"/>
    </source>
</evidence>
<dbReference type="InterPro" id="IPR038729">
    <property type="entry name" value="Rad50/SbcC_AAA"/>
</dbReference>
<feature type="compositionally biased region" description="Basic and acidic residues" evidence="2">
    <location>
        <begin position="568"/>
        <end position="589"/>
    </location>
</feature>
<feature type="region of interest" description="Disordered" evidence="2">
    <location>
        <begin position="565"/>
        <end position="589"/>
    </location>
</feature>
<dbReference type="Gene3D" id="3.40.50.300">
    <property type="entry name" value="P-loop containing nucleotide triphosphate hydrolases"/>
    <property type="match status" value="2"/>
</dbReference>
<dbReference type="SUPFAM" id="SSF52540">
    <property type="entry name" value="P-loop containing nucleoside triphosphate hydrolases"/>
    <property type="match status" value="1"/>
</dbReference>
<dbReference type="GO" id="GO:0006302">
    <property type="term" value="P:double-strand break repair"/>
    <property type="evidence" value="ECO:0007669"/>
    <property type="project" value="InterPro"/>
</dbReference>
<dbReference type="GO" id="GO:0016887">
    <property type="term" value="F:ATP hydrolysis activity"/>
    <property type="evidence" value="ECO:0007669"/>
    <property type="project" value="InterPro"/>
</dbReference>
<accession>A0A5B8RH61</accession>
<evidence type="ECO:0000256" key="1">
    <source>
        <dbReference type="SAM" id="Coils"/>
    </source>
</evidence>
<protein>
    <recommendedName>
        <fullName evidence="3">Rad50/SbcC-type AAA domain-containing protein</fullName>
    </recommendedName>
</protein>
<dbReference type="InterPro" id="IPR027417">
    <property type="entry name" value="P-loop_NTPase"/>
</dbReference>
<dbReference type="PANTHER" id="PTHR41259:SF1">
    <property type="entry name" value="DOUBLE-STRAND BREAK REPAIR RAD50 ATPASE, PUTATIVE-RELATED"/>
    <property type="match status" value="1"/>
</dbReference>
<reference evidence="4" key="1">
    <citation type="submission" date="2019-06" db="EMBL/GenBank/DDBJ databases">
        <authorList>
            <person name="Murdoch R.W."/>
            <person name="Fathepure B."/>
        </authorList>
    </citation>
    <scope>NUCLEOTIDE SEQUENCE</scope>
</reference>